<dbReference type="InterPro" id="IPR012338">
    <property type="entry name" value="Beta-lactam/transpept-like"/>
</dbReference>
<accession>A0A194XM12</accession>
<protein>
    <recommendedName>
        <fullName evidence="3">Beta-lactamase-related domain-containing protein</fullName>
    </recommendedName>
</protein>
<evidence type="ECO:0000313" key="1">
    <source>
        <dbReference type="EMBL" id="KUJ21285.1"/>
    </source>
</evidence>
<evidence type="ECO:0000313" key="2">
    <source>
        <dbReference type="Proteomes" id="UP000070700"/>
    </source>
</evidence>
<proteinExistence type="predicted"/>
<dbReference type="InParanoid" id="A0A194XM12"/>
<dbReference type="SUPFAM" id="SSF56601">
    <property type="entry name" value="beta-lactamase/transpeptidase-like"/>
    <property type="match status" value="1"/>
</dbReference>
<dbReference type="GeneID" id="28829162"/>
<evidence type="ECO:0008006" key="3">
    <source>
        <dbReference type="Google" id="ProtNLM"/>
    </source>
</evidence>
<dbReference type="Gene3D" id="3.40.710.10">
    <property type="entry name" value="DD-peptidase/beta-lactamase superfamily"/>
    <property type="match status" value="1"/>
</dbReference>
<dbReference type="AlphaFoldDB" id="A0A194XM12"/>
<dbReference type="Proteomes" id="UP000070700">
    <property type="component" value="Unassembled WGS sequence"/>
</dbReference>
<name>A0A194XM12_MOLSC</name>
<dbReference type="RefSeq" id="XP_018075640.1">
    <property type="nucleotide sequence ID" value="XM_018219436.1"/>
</dbReference>
<reference evidence="1 2" key="1">
    <citation type="submission" date="2015-10" db="EMBL/GenBank/DDBJ databases">
        <title>Full genome of DAOMC 229536 Phialocephala scopiformis, a fungal endophyte of spruce producing the potent anti-insectan compound rugulosin.</title>
        <authorList>
            <consortium name="DOE Joint Genome Institute"/>
            <person name="Walker A.K."/>
            <person name="Frasz S.L."/>
            <person name="Seifert K.A."/>
            <person name="Miller J.D."/>
            <person name="Mondo S.J."/>
            <person name="Labutti K."/>
            <person name="Lipzen A."/>
            <person name="Dockter R."/>
            <person name="Kennedy M."/>
            <person name="Grigoriev I.V."/>
            <person name="Spatafora J.W."/>
        </authorList>
    </citation>
    <scope>NUCLEOTIDE SEQUENCE [LARGE SCALE GENOMIC DNA]</scope>
    <source>
        <strain evidence="1 2">CBS 120377</strain>
    </source>
</reference>
<dbReference type="OrthoDB" id="3478025at2759"/>
<sequence>MGMQSSVDDLLVWTKAVMREDMEAEQCPDQVYNHPSILRGATVARLPFFQTWSRDDVNSWAYCMGWTKTKMPTSRFGALSYNFAAQDHRFAQPEKYIIGGNDTTNRTILQCNGTVNGSNCGLYTFPETESAIMVCCNGLTNGDAADWAARILTQALFNLQPRIDFLELARIEADARNAHYQAMLTEWHSNYDPVPQSVADVLRFVGIYNGMATSLTITSRTKTYDADPASLSSPASDSDRSSLGLHVVFNDI</sequence>
<dbReference type="KEGG" id="psco:LY89DRAFT_730071"/>
<keyword evidence="2" id="KW-1185">Reference proteome</keyword>
<dbReference type="EMBL" id="KQ947408">
    <property type="protein sequence ID" value="KUJ21285.1"/>
    <property type="molecule type" value="Genomic_DNA"/>
</dbReference>
<organism evidence="1 2">
    <name type="scientific">Mollisia scopiformis</name>
    <name type="common">Conifer needle endophyte fungus</name>
    <name type="synonym">Phialocephala scopiformis</name>
    <dbReference type="NCBI Taxonomy" id="149040"/>
    <lineage>
        <taxon>Eukaryota</taxon>
        <taxon>Fungi</taxon>
        <taxon>Dikarya</taxon>
        <taxon>Ascomycota</taxon>
        <taxon>Pezizomycotina</taxon>
        <taxon>Leotiomycetes</taxon>
        <taxon>Helotiales</taxon>
        <taxon>Mollisiaceae</taxon>
        <taxon>Mollisia</taxon>
    </lineage>
</organism>
<gene>
    <name evidence="1" type="ORF">LY89DRAFT_730071</name>
</gene>